<organism evidence="2 4">
    <name type="scientific">Leyella lascolaii</name>
    <dbReference type="NCBI Taxonomy" id="1776379"/>
    <lineage>
        <taxon>Bacteria</taxon>
        <taxon>Pseudomonadati</taxon>
        <taxon>Bacteroidota</taxon>
        <taxon>Bacteroidia</taxon>
        <taxon>Bacteroidales</taxon>
        <taxon>Prevotellaceae</taxon>
        <taxon>Leyella</taxon>
    </lineage>
</organism>
<dbReference type="PROSITE" id="PS51257">
    <property type="entry name" value="PROKAR_LIPOPROTEIN"/>
    <property type="match status" value="1"/>
</dbReference>
<evidence type="ECO:0008006" key="5">
    <source>
        <dbReference type="Google" id="ProtNLM"/>
    </source>
</evidence>
<dbReference type="AlphaFoldDB" id="A0AAW7JPH5"/>
<keyword evidence="3" id="KW-1185">Reference proteome</keyword>
<evidence type="ECO:0000313" key="3">
    <source>
        <dbReference type="Proteomes" id="UP001167831"/>
    </source>
</evidence>
<sequence>MKEKFYGFVMLGLAALTSCSSEQSVLDSVKLSDLSNTGCKTSYSAKESRPEFYAEEKEKTPKITITVDNKGVATFHVTDLEYDCNTDKILAQVSSQDDEIKIVIAPFKEDPTLEADCYCRYDVGFKLSNLTFNKYHMKIYFANYYGKYDTASPAYYGTVFFSPNTTFDFDVSYHQ</sequence>
<dbReference type="Proteomes" id="UP001168478">
    <property type="component" value="Unassembled WGS sequence"/>
</dbReference>
<comment type="caution">
    <text evidence="2">The sequence shown here is derived from an EMBL/GenBank/DDBJ whole genome shotgun (WGS) entry which is preliminary data.</text>
</comment>
<gene>
    <name evidence="1" type="ORF">QVN81_10405</name>
    <name evidence="2" type="ORF">QVN84_04540</name>
</gene>
<dbReference type="Proteomes" id="UP001167831">
    <property type="component" value="Unassembled WGS sequence"/>
</dbReference>
<protein>
    <recommendedName>
        <fullName evidence="5">Lipoprotein</fullName>
    </recommendedName>
</protein>
<reference evidence="2" key="2">
    <citation type="submission" date="2023-08" db="EMBL/GenBank/DDBJ databases">
        <title>Identification and characterization of horizontal gene transfer across gut microbiota members of farm animals based on homology search.</title>
        <authorList>
            <person name="Schwarzerova J."/>
            <person name="Nykrynova M."/>
            <person name="Jureckova K."/>
            <person name="Cejkova D."/>
            <person name="Rychlik I."/>
        </authorList>
    </citation>
    <scope>NUCLEOTIDE SEQUENCE</scope>
    <source>
        <strain evidence="2">ET15</strain>
        <strain evidence="1">ET37</strain>
    </source>
</reference>
<reference evidence="2" key="1">
    <citation type="submission" date="2023-06" db="EMBL/GenBank/DDBJ databases">
        <authorList>
            <person name="Zeman M."/>
            <person name="Kubasova T."/>
            <person name="Jahodarova E."/>
            <person name="Nykrynova M."/>
            <person name="Rychlik I."/>
        </authorList>
    </citation>
    <scope>NUCLEOTIDE SEQUENCE</scope>
    <source>
        <strain evidence="2">ET15</strain>
        <strain evidence="1">ET37</strain>
    </source>
</reference>
<evidence type="ECO:0000313" key="2">
    <source>
        <dbReference type="EMBL" id="MDN0024790.1"/>
    </source>
</evidence>
<proteinExistence type="predicted"/>
<dbReference type="EMBL" id="JAUEIF010000002">
    <property type="protein sequence ID" value="MDN0024790.1"/>
    <property type="molecule type" value="Genomic_DNA"/>
</dbReference>
<evidence type="ECO:0000313" key="1">
    <source>
        <dbReference type="EMBL" id="MDN0023427.1"/>
    </source>
</evidence>
<evidence type="ECO:0000313" key="4">
    <source>
        <dbReference type="Proteomes" id="UP001168478"/>
    </source>
</evidence>
<dbReference type="RefSeq" id="WP_289825854.1">
    <property type="nucleotide sequence ID" value="NZ_JAUEIE010000011.1"/>
</dbReference>
<accession>A0AAW7JPH5</accession>
<dbReference type="EMBL" id="JAUEIE010000011">
    <property type="protein sequence ID" value="MDN0023427.1"/>
    <property type="molecule type" value="Genomic_DNA"/>
</dbReference>
<name>A0AAW7JPH5_9BACT</name>